<protein>
    <submittedName>
        <fullName evidence="7">NfeD family protein</fullName>
    </submittedName>
</protein>
<dbReference type="Proteomes" id="UP000824238">
    <property type="component" value="Unassembled WGS sequence"/>
</dbReference>
<evidence type="ECO:0000313" key="8">
    <source>
        <dbReference type="Proteomes" id="UP000824238"/>
    </source>
</evidence>
<evidence type="ECO:0000259" key="6">
    <source>
        <dbReference type="Pfam" id="PF01957"/>
    </source>
</evidence>
<feature type="transmembrane region" description="Helical" evidence="5">
    <location>
        <begin position="27"/>
        <end position="60"/>
    </location>
</feature>
<sequence length="141" mass="15062">MSIVWVVIMVVFLVVEAATAGLTCIWFAIGALAALIAALFGAPIWLQLVWFFVVSVVTLYFTRPLVLKYVNSRSQPTNADMVIGKEALVTEAIDNVESAGAVAVGGKVWTARSENGEPIEVGSIVTVLRIEGVKLIVSAKN</sequence>
<dbReference type="SUPFAM" id="SSF141322">
    <property type="entry name" value="NfeD domain-like"/>
    <property type="match status" value="1"/>
</dbReference>
<accession>A0A9D1DLL9</accession>
<evidence type="ECO:0000256" key="3">
    <source>
        <dbReference type="ARBA" id="ARBA00022989"/>
    </source>
</evidence>
<dbReference type="Gene3D" id="2.40.50.140">
    <property type="entry name" value="Nucleic acid-binding proteins"/>
    <property type="match status" value="1"/>
</dbReference>
<name>A0A9D1DLL9_9FIRM</name>
<dbReference type="EMBL" id="DVHH01000138">
    <property type="protein sequence ID" value="HIR55052.1"/>
    <property type="molecule type" value="Genomic_DNA"/>
</dbReference>
<gene>
    <name evidence="7" type="ORF">IAD36_05585</name>
</gene>
<keyword evidence="3 5" id="KW-1133">Transmembrane helix</keyword>
<organism evidence="7 8">
    <name type="scientific">Candidatus Scatomorpha intestinigallinarum</name>
    <dbReference type="NCBI Taxonomy" id="2840923"/>
    <lineage>
        <taxon>Bacteria</taxon>
        <taxon>Bacillati</taxon>
        <taxon>Bacillota</taxon>
        <taxon>Clostridia</taxon>
        <taxon>Eubacteriales</taxon>
        <taxon>Candidatus Scatomorpha</taxon>
    </lineage>
</organism>
<dbReference type="AlphaFoldDB" id="A0A9D1DLL9"/>
<reference evidence="7" key="1">
    <citation type="submission" date="2020-10" db="EMBL/GenBank/DDBJ databases">
        <authorList>
            <person name="Gilroy R."/>
        </authorList>
    </citation>
    <scope>NUCLEOTIDE SEQUENCE</scope>
    <source>
        <strain evidence="7">ChiGjej3B3-7149</strain>
    </source>
</reference>
<feature type="domain" description="NfeD-like C-terminal" evidence="6">
    <location>
        <begin position="80"/>
        <end position="137"/>
    </location>
</feature>
<evidence type="ECO:0000256" key="5">
    <source>
        <dbReference type="SAM" id="Phobius"/>
    </source>
</evidence>
<proteinExistence type="predicted"/>
<comment type="caution">
    <text evidence="7">The sequence shown here is derived from an EMBL/GenBank/DDBJ whole genome shotgun (WGS) entry which is preliminary data.</text>
</comment>
<evidence type="ECO:0000256" key="4">
    <source>
        <dbReference type="ARBA" id="ARBA00023136"/>
    </source>
</evidence>
<dbReference type="PANTHER" id="PTHR33507:SF3">
    <property type="entry name" value="INNER MEMBRANE PROTEIN YBBJ"/>
    <property type="match status" value="1"/>
</dbReference>
<evidence type="ECO:0000256" key="2">
    <source>
        <dbReference type="ARBA" id="ARBA00022692"/>
    </source>
</evidence>
<comment type="subcellular location">
    <subcellularLocation>
        <location evidence="1">Membrane</location>
        <topology evidence="1">Multi-pass membrane protein</topology>
    </subcellularLocation>
</comment>
<evidence type="ECO:0000313" key="7">
    <source>
        <dbReference type="EMBL" id="HIR55052.1"/>
    </source>
</evidence>
<dbReference type="Pfam" id="PF01957">
    <property type="entry name" value="NfeD"/>
    <property type="match status" value="1"/>
</dbReference>
<dbReference type="InterPro" id="IPR002810">
    <property type="entry name" value="NfeD-like_C"/>
</dbReference>
<dbReference type="InterPro" id="IPR052165">
    <property type="entry name" value="Membrane_assoc_protease"/>
</dbReference>
<dbReference type="InterPro" id="IPR012340">
    <property type="entry name" value="NA-bd_OB-fold"/>
</dbReference>
<dbReference type="PANTHER" id="PTHR33507">
    <property type="entry name" value="INNER MEMBRANE PROTEIN YBBJ"/>
    <property type="match status" value="1"/>
</dbReference>
<keyword evidence="4 5" id="KW-0472">Membrane</keyword>
<keyword evidence="2 5" id="KW-0812">Transmembrane</keyword>
<reference evidence="7" key="2">
    <citation type="journal article" date="2021" name="PeerJ">
        <title>Extensive microbial diversity within the chicken gut microbiome revealed by metagenomics and culture.</title>
        <authorList>
            <person name="Gilroy R."/>
            <person name="Ravi A."/>
            <person name="Getino M."/>
            <person name="Pursley I."/>
            <person name="Horton D.L."/>
            <person name="Alikhan N.F."/>
            <person name="Baker D."/>
            <person name="Gharbi K."/>
            <person name="Hall N."/>
            <person name="Watson M."/>
            <person name="Adriaenssens E.M."/>
            <person name="Foster-Nyarko E."/>
            <person name="Jarju S."/>
            <person name="Secka A."/>
            <person name="Antonio M."/>
            <person name="Oren A."/>
            <person name="Chaudhuri R.R."/>
            <person name="La Ragione R."/>
            <person name="Hildebrand F."/>
            <person name="Pallen M.J."/>
        </authorList>
    </citation>
    <scope>NUCLEOTIDE SEQUENCE</scope>
    <source>
        <strain evidence="7">ChiGjej3B3-7149</strain>
    </source>
</reference>
<dbReference type="GO" id="GO:0005886">
    <property type="term" value="C:plasma membrane"/>
    <property type="evidence" value="ECO:0007669"/>
    <property type="project" value="TreeGrafter"/>
</dbReference>
<evidence type="ECO:0000256" key="1">
    <source>
        <dbReference type="ARBA" id="ARBA00004141"/>
    </source>
</evidence>